<reference evidence="2" key="1">
    <citation type="submission" date="2019-10" db="EMBL/GenBank/DDBJ databases">
        <authorList>
            <person name="Zhang R."/>
            <person name="Pan Y."/>
            <person name="Wang J."/>
            <person name="Ma R."/>
            <person name="Yu S."/>
        </authorList>
    </citation>
    <scope>NUCLEOTIDE SEQUENCE</scope>
    <source>
        <strain evidence="2">LA-IB0</strain>
        <tissue evidence="2">Leaf</tissue>
    </source>
</reference>
<evidence type="ECO:0000313" key="2">
    <source>
        <dbReference type="EMBL" id="KAG8372657.1"/>
    </source>
</evidence>
<dbReference type="Proteomes" id="UP000826271">
    <property type="component" value="Unassembled WGS sequence"/>
</dbReference>
<feature type="compositionally biased region" description="Basic and acidic residues" evidence="1">
    <location>
        <begin position="120"/>
        <end position="134"/>
    </location>
</feature>
<keyword evidence="3" id="KW-1185">Reference proteome</keyword>
<dbReference type="CDD" id="cd09487">
    <property type="entry name" value="SAM_superfamily"/>
    <property type="match status" value="1"/>
</dbReference>
<dbReference type="EMBL" id="WHWC01000012">
    <property type="protein sequence ID" value="KAG8372657.1"/>
    <property type="molecule type" value="Genomic_DNA"/>
</dbReference>
<evidence type="ECO:0008006" key="4">
    <source>
        <dbReference type="Google" id="ProtNLM"/>
    </source>
</evidence>
<dbReference type="AlphaFoldDB" id="A0AAV6WW08"/>
<organism evidence="2 3">
    <name type="scientific">Buddleja alternifolia</name>
    <dbReference type="NCBI Taxonomy" id="168488"/>
    <lineage>
        <taxon>Eukaryota</taxon>
        <taxon>Viridiplantae</taxon>
        <taxon>Streptophyta</taxon>
        <taxon>Embryophyta</taxon>
        <taxon>Tracheophyta</taxon>
        <taxon>Spermatophyta</taxon>
        <taxon>Magnoliopsida</taxon>
        <taxon>eudicotyledons</taxon>
        <taxon>Gunneridae</taxon>
        <taxon>Pentapetalae</taxon>
        <taxon>asterids</taxon>
        <taxon>lamiids</taxon>
        <taxon>Lamiales</taxon>
        <taxon>Scrophulariaceae</taxon>
        <taxon>Buddlejeae</taxon>
        <taxon>Buddleja</taxon>
    </lineage>
</organism>
<dbReference type="SUPFAM" id="SSF47769">
    <property type="entry name" value="SAM/Pointed domain"/>
    <property type="match status" value="1"/>
</dbReference>
<evidence type="ECO:0000256" key="1">
    <source>
        <dbReference type="SAM" id="MobiDB-lite"/>
    </source>
</evidence>
<evidence type="ECO:0000313" key="3">
    <source>
        <dbReference type="Proteomes" id="UP000826271"/>
    </source>
</evidence>
<name>A0AAV6WW08_9LAMI</name>
<proteinExistence type="predicted"/>
<feature type="region of interest" description="Disordered" evidence="1">
    <location>
        <begin position="119"/>
        <end position="163"/>
    </location>
</feature>
<dbReference type="PANTHER" id="PTHR33915">
    <property type="entry name" value="OSJNBA0033G05.11 PROTEIN"/>
    <property type="match status" value="1"/>
</dbReference>
<dbReference type="InterPro" id="IPR013761">
    <property type="entry name" value="SAM/pointed_sf"/>
</dbReference>
<feature type="region of interest" description="Disordered" evidence="1">
    <location>
        <begin position="212"/>
        <end position="248"/>
    </location>
</feature>
<dbReference type="PANTHER" id="PTHR33915:SF3">
    <property type="entry name" value="STERILE ALPHA MOTIF (SAM) DOMAIN PROTEIN"/>
    <property type="match status" value="1"/>
</dbReference>
<sequence>MDWYSWLSKTNLEPTLIYEYGLVFAQNELEEEDLTYFCHDFLQSIGISIAKHRLEILKLARKEIRGRQNGFSRLLVAMNNTKKLFTRNISKWATSHKSSSQNPVSEQKPYRNHWSGALRKMNDGKQKQQDDKGNVIKKRNTRWSGPLDRGMMVTSRNQTSSGPLDVKKMHERLTYPNWRPMVSMPKERLELICRSPTTDKWGLSPKVNYYNSGEKLGYNDDDEDDDADGGGGGAQSLWSLMFQDMKPT</sequence>
<comment type="caution">
    <text evidence="2">The sequence shown here is derived from an EMBL/GenBank/DDBJ whole genome shotgun (WGS) entry which is preliminary data.</text>
</comment>
<dbReference type="Gene3D" id="1.10.150.50">
    <property type="entry name" value="Transcription Factor, Ets-1"/>
    <property type="match status" value="1"/>
</dbReference>
<accession>A0AAV6WW08</accession>
<protein>
    <recommendedName>
        <fullName evidence="4">SAM domain-containing protein</fullName>
    </recommendedName>
</protein>
<gene>
    <name evidence="2" type="ORF">BUALT_Bualt12G0089400</name>
</gene>
<feature type="compositionally biased region" description="Acidic residues" evidence="1">
    <location>
        <begin position="219"/>
        <end position="228"/>
    </location>
</feature>